<keyword evidence="4" id="KW-1185">Reference proteome</keyword>
<dbReference type="Proteomes" id="UP000321960">
    <property type="component" value="Unassembled WGS sequence"/>
</dbReference>
<name>A0A512J9J1_9HYPH</name>
<evidence type="ECO:0008006" key="5">
    <source>
        <dbReference type="Google" id="ProtNLM"/>
    </source>
</evidence>
<reference evidence="4" key="2">
    <citation type="journal article" date="2019" name="Int. J. Syst. Evol. Microbiol.">
        <title>The Global Catalogue of Microorganisms (GCM) 10K type strain sequencing project: providing services to taxonomists for standard genome sequencing and annotation.</title>
        <authorList>
            <consortium name="The Broad Institute Genomics Platform"/>
            <consortium name="The Broad Institute Genome Sequencing Center for Infectious Disease"/>
            <person name="Wu L."/>
            <person name="Ma J."/>
        </authorList>
    </citation>
    <scope>NUCLEOTIDE SEQUENCE [LARGE SCALE GENOMIC DNA]</scope>
    <source>
        <strain evidence="4">NBRC 107715</strain>
    </source>
</reference>
<evidence type="ECO:0000313" key="2">
    <source>
        <dbReference type="EMBL" id="GLS66237.1"/>
    </source>
</evidence>
<evidence type="ECO:0000313" key="4">
    <source>
        <dbReference type="Proteomes" id="UP001156856"/>
    </source>
</evidence>
<evidence type="ECO:0000313" key="1">
    <source>
        <dbReference type="EMBL" id="GEP06623.1"/>
    </source>
</evidence>
<dbReference type="Proteomes" id="UP001156856">
    <property type="component" value="Unassembled WGS sequence"/>
</dbReference>
<dbReference type="AlphaFoldDB" id="A0A512J9J1"/>
<sequence>MPSGLQSCLSSITAPAPNLPIDRFEFISVREGMKLTGLGRWAFMALVNEHGIGRKLGGRGRWRVNRIALQLLLDGRDDLLEAFRAGERAHPEILEAYRALRVPAPSERD</sequence>
<dbReference type="RefSeq" id="WP_147028147.1">
    <property type="nucleotide sequence ID" value="NZ_BJZU01000111.1"/>
</dbReference>
<reference evidence="1 3" key="3">
    <citation type="submission" date="2019-07" db="EMBL/GenBank/DDBJ databases">
        <title>Whole genome shotgun sequence of Methylobacterium oxalidis NBRC 107715.</title>
        <authorList>
            <person name="Hosoyama A."/>
            <person name="Uohara A."/>
            <person name="Ohji S."/>
            <person name="Ichikawa N."/>
        </authorList>
    </citation>
    <scope>NUCLEOTIDE SEQUENCE [LARGE SCALE GENOMIC DNA]</scope>
    <source>
        <strain evidence="1 3">NBRC 107715</strain>
    </source>
</reference>
<dbReference type="EMBL" id="BSPK01000100">
    <property type="protein sequence ID" value="GLS66237.1"/>
    <property type="molecule type" value="Genomic_DNA"/>
</dbReference>
<reference evidence="2" key="4">
    <citation type="submission" date="2023-01" db="EMBL/GenBank/DDBJ databases">
        <title>Draft genome sequence of Methylobacterium oxalidis strain NBRC 107715.</title>
        <authorList>
            <person name="Sun Q."/>
            <person name="Mori K."/>
        </authorList>
    </citation>
    <scope>NUCLEOTIDE SEQUENCE</scope>
    <source>
        <strain evidence="2">NBRC 107715</strain>
    </source>
</reference>
<reference evidence="2" key="1">
    <citation type="journal article" date="2014" name="Int. J. Syst. Evol. Microbiol.">
        <title>Complete genome of a new Firmicutes species belonging to the dominant human colonic microbiota ('Ruminococcus bicirculans') reveals two chromosomes and a selective capacity to utilize plant glucans.</title>
        <authorList>
            <consortium name="NISC Comparative Sequencing Program"/>
            <person name="Wegmann U."/>
            <person name="Louis P."/>
            <person name="Goesmann A."/>
            <person name="Henrissat B."/>
            <person name="Duncan S.H."/>
            <person name="Flint H.J."/>
        </authorList>
    </citation>
    <scope>NUCLEOTIDE SEQUENCE</scope>
    <source>
        <strain evidence="2">NBRC 107715</strain>
    </source>
</reference>
<organism evidence="1 3">
    <name type="scientific">Methylobacterium oxalidis</name>
    <dbReference type="NCBI Taxonomy" id="944322"/>
    <lineage>
        <taxon>Bacteria</taxon>
        <taxon>Pseudomonadati</taxon>
        <taxon>Pseudomonadota</taxon>
        <taxon>Alphaproteobacteria</taxon>
        <taxon>Hyphomicrobiales</taxon>
        <taxon>Methylobacteriaceae</taxon>
        <taxon>Methylobacterium</taxon>
    </lineage>
</organism>
<dbReference type="OrthoDB" id="8005124at2"/>
<proteinExistence type="predicted"/>
<accession>A0A512J9J1</accession>
<evidence type="ECO:0000313" key="3">
    <source>
        <dbReference type="Proteomes" id="UP000321960"/>
    </source>
</evidence>
<gene>
    <name evidence="2" type="ORF">GCM10007888_46190</name>
    <name evidence="1" type="ORF">MOX02_46610</name>
</gene>
<dbReference type="EMBL" id="BJZU01000111">
    <property type="protein sequence ID" value="GEP06623.1"/>
    <property type="molecule type" value="Genomic_DNA"/>
</dbReference>
<comment type="caution">
    <text evidence="1">The sequence shown here is derived from an EMBL/GenBank/DDBJ whole genome shotgun (WGS) entry which is preliminary data.</text>
</comment>
<protein>
    <recommendedName>
        <fullName evidence="5">Helix-turn-helix domain-containing protein</fullName>
    </recommendedName>
</protein>